<sequence length="622" mass="68075">MDRAIVLIGVSRTQGNPGRLEAVESAVDRMEQWAREQGIPEDRIARITDGEDDPVSVDQIYRSIQRFIDLDSLEQLIVYFSGHGSAQGLYEFWHLSDAPGNPNAAVNVAVSVGLAEEGRIPHVVLISDACRTIAKDVPQSKIHGGSIFPSFDQQDPVQPVDVFYATRRGAPALELPTLVGANEVYQAVYTEVLCNVLGGSEPRLVDNGFIRPRPLKEALKILVPDDLLRRGMHVLTNQDPDARITSGEDAWVARFDLSMPHGLPRAPRPGPGPLGNGDGPESEAWQPEDGMPPPIPPSTPPSTPPPLSSGGLVDYLVRHPADSAGLELQVSRALSDTASRLLNSVIRSALAEAPELREPGFIVRGRDVRRVVCREYGGRIGRRAGVYQPAPGGPTESYTAWEFPLLSKPEQALLVFGDGSGMLLPVFEGCAGILEFDAQGGFALRYDPLDARADAEDLRELRWLRAAVAEGARQCVLELDPASAGVLDDRMRNLRFLDPVLALHAAYAYREIGETGRIRALQDYLYQNLGVRLFDLAFLSRDLLWETYAPSDFMPATPLLSAGWILMDLLGRALPHELRALRQHDTGELWAHYTPAGVRALEAWLEPATGSAELYEMQAPRA</sequence>
<proteinExistence type="predicted"/>
<dbReference type="RefSeq" id="WP_338878956.1">
    <property type="nucleotide sequence ID" value="NZ_CP148753.1"/>
</dbReference>
<dbReference type="EMBL" id="CP148753">
    <property type="protein sequence ID" value="WXR72248.1"/>
    <property type="molecule type" value="Genomic_DNA"/>
</dbReference>
<evidence type="ECO:0000313" key="3">
    <source>
        <dbReference type="Proteomes" id="UP001456224"/>
    </source>
</evidence>
<evidence type="ECO:0000256" key="1">
    <source>
        <dbReference type="SAM" id="MobiDB-lite"/>
    </source>
</evidence>
<evidence type="ECO:0008006" key="4">
    <source>
        <dbReference type="Google" id="ProtNLM"/>
    </source>
</evidence>
<dbReference type="Proteomes" id="UP001456224">
    <property type="component" value="Chromosome"/>
</dbReference>
<feature type="region of interest" description="Disordered" evidence="1">
    <location>
        <begin position="262"/>
        <end position="312"/>
    </location>
</feature>
<feature type="compositionally biased region" description="Pro residues" evidence="1">
    <location>
        <begin position="290"/>
        <end position="307"/>
    </location>
</feature>
<organism evidence="2 3">
    <name type="scientific">Achromobacter veterisilvae</name>
    <dbReference type="NCBI Taxonomy" id="2069367"/>
    <lineage>
        <taxon>Bacteria</taxon>
        <taxon>Pseudomonadati</taxon>
        <taxon>Pseudomonadota</taxon>
        <taxon>Betaproteobacteria</taxon>
        <taxon>Burkholderiales</taxon>
        <taxon>Alcaligenaceae</taxon>
        <taxon>Achromobacter</taxon>
    </lineage>
</organism>
<dbReference type="Gene3D" id="3.40.50.1460">
    <property type="match status" value="1"/>
</dbReference>
<gene>
    <name evidence="2" type="ORF">WHX56_21685</name>
</gene>
<protein>
    <recommendedName>
        <fullName evidence="4">Caspase family p20 domain-containing protein</fullName>
    </recommendedName>
</protein>
<accession>A0ABZ2RW68</accession>
<reference evidence="2 3" key="1">
    <citation type="submission" date="2024-03" db="EMBL/GenBank/DDBJ databases">
        <title>Reference genomes for the five species model microbial community.</title>
        <authorList>
            <person name="Padfield D."/>
        </authorList>
    </citation>
    <scope>NUCLEOTIDE SEQUENCE [LARGE SCALE GENOMIC DNA]</scope>
    <source>
        <strain evidence="2 3">AB1</strain>
    </source>
</reference>
<name>A0ABZ2RW68_9BURK</name>
<evidence type="ECO:0000313" key="2">
    <source>
        <dbReference type="EMBL" id="WXR72248.1"/>
    </source>
</evidence>
<keyword evidence="3" id="KW-1185">Reference proteome</keyword>